<feature type="chain" id="PRO_5028036011" evidence="2">
    <location>
        <begin position="18"/>
        <end position="279"/>
    </location>
</feature>
<reference evidence="4" key="1">
    <citation type="submission" date="2025-08" db="UniProtKB">
        <authorList>
            <consortium name="RefSeq"/>
        </authorList>
    </citation>
    <scope>IDENTIFICATION</scope>
    <source>
        <tissue evidence="4">Total insect</tissue>
    </source>
</reference>
<dbReference type="KEGG" id="tpal:117652467"/>
<keyword evidence="3" id="KW-1185">Reference proteome</keyword>
<evidence type="ECO:0000256" key="1">
    <source>
        <dbReference type="SAM" id="Coils"/>
    </source>
</evidence>
<dbReference type="RefSeq" id="XP_034253303.1">
    <property type="nucleotide sequence ID" value="XM_034397412.1"/>
</dbReference>
<accession>A0A6P9A5S2</accession>
<organism evidence="4">
    <name type="scientific">Thrips palmi</name>
    <name type="common">Melon thrips</name>
    <dbReference type="NCBI Taxonomy" id="161013"/>
    <lineage>
        <taxon>Eukaryota</taxon>
        <taxon>Metazoa</taxon>
        <taxon>Ecdysozoa</taxon>
        <taxon>Arthropoda</taxon>
        <taxon>Hexapoda</taxon>
        <taxon>Insecta</taxon>
        <taxon>Pterygota</taxon>
        <taxon>Neoptera</taxon>
        <taxon>Paraneoptera</taxon>
        <taxon>Thysanoptera</taxon>
        <taxon>Terebrantia</taxon>
        <taxon>Thripoidea</taxon>
        <taxon>Thripidae</taxon>
        <taxon>Thrips</taxon>
    </lineage>
</organism>
<feature type="coiled-coil region" evidence="1">
    <location>
        <begin position="76"/>
        <end position="103"/>
    </location>
</feature>
<protein>
    <submittedName>
        <fullName evidence="4">Uncharacterized protein LOC117652467</fullName>
    </submittedName>
</protein>
<evidence type="ECO:0000313" key="3">
    <source>
        <dbReference type="Proteomes" id="UP000515158"/>
    </source>
</evidence>
<evidence type="ECO:0000313" key="4">
    <source>
        <dbReference type="RefSeq" id="XP_034253303.1"/>
    </source>
</evidence>
<gene>
    <name evidence="4" type="primary">LOC117652467</name>
</gene>
<proteinExistence type="predicted"/>
<dbReference type="AlphaFoldDB" id="A0A6P9A5S2"/>
<keyword evidence="1" id="KW-0175">Coiled coil</keyword>
<feature type="signal peptide" evidence="2">
    <location>
        <begin position="1"/>
        <end position="17"/>
    </location>
</feature>
<dbReference type="InParanoid" id="A0A6P9A5S2"/>
<keyword evidence="2" id="KW-0732">Signal</keyword>
<dbReference type="Proteomes" id="UP000515158">
    <property type="component" value="Unplaced"/>
</dbReference>
<evidence type="ECO:0000256" key="2">
    <source>
        <dbReference type="SAM" id="SignalP"/>
    </source>
</evidence>
<dbReference type="OrthoDB" id="8230750at2759"/>
<sequence>MAAKILAVLAAALCALAAVPASPAPAGLLQHVDKFDFFDETAIQSLEGDKFTILDETTIQHLQGSKLFKINTTKILENIAEYLKRLEERIDLVSDEVQSAVESVLDRIETAAAAAALKWSDDVGRWVDKAKKTSADIKECLREEQQPLAVVAAALKADSYQCLSGRLETLQHTWENLKASAPAALEILEEAKAKVEKCARRENALLVVLCVVKDLPFVEVKAAAVIAEATVFATVAAGQAAAIVPMASLCATAATTKHAAEVSAIVDATVACIKEKIAA</sequence>
<name>A0A6P9A5S2_THRPL</name>
<dbReference type="GeneID" id="117652467"/>